<feature type="compositionally biased region" description="Basic and acidic residues" evidence="2">
    <location>
        <begin position="307"/>
        <end position="333"/>
    </location>
</feature>
<evidence type="ECO:0000313" key="5">
    <source>
        <dbReference type="Proteomes" id="UP001465976"/>
    </source>
</evidence>
<dbReference type="PANTHER" id="PTHR34409">
    <property type="entry name" value="SET DOMAIN-CONTAINING PROTEIN"/>
    <property type="match status" value="1"/>
</dbReference>
<evidence type="ECO:0000256" key="2">
    <source>
        <dbReference type="SAM" id="MobiDB-lite"/>
    </source>
</evidence>
<dbReference type="Proteomes" id="UP001465976">
    <property type="component" value="Unassembled WGS sequence"/>
</dbReference>
<gene>
    <name evidence="4" type="ORF">V5O48_015255</name>
</gene>
<feature type="compositionally biased region" description="Low complexity" evidence="2">
    <location>
        <begin position="131"/>
        <end position="142"/>
    </location>
</feature>
<keyword evidence="1" id="KW-0175">Coiled coil</keyword>
<keyword evidence="5" id="KW-1185">Reference proteome</keyword>
<feature type="compositionally biased region" description="Basic and acidic residues" evidence="2">
    <location>
        <begin position="158"/>
        <end position="170"/>
    </location>
</feature>
<feature type="domain" description="DUF6818" evidence="3">
    <location>
        <begin position="216"/>
        <end position="293"/>
    </location>
</feature>
<reference evidence="4 5" key="1">
    <citation type="submission" date="2024-02" db="EMBL/GenBank/DDBJ databases">
        <title>A draft genome for the cacao thread blight pathogen Marasmius crinis-equi.</title>
        <authorList>
            <person name="Cohen S.P."/>
            <person name="Baruah I.K."/>
            <person name="Amoako-Attah I."/>
            <person name="Bukari Y."/>
            <person name="Meinhardt L.W."/>
            <person name="Bailey B.A."/>
        </authorList>
    </citation>
    <scope>NUCLEOTIDE SEQUENCE [LARGE SCALE GENOMIC DNA]</scope>
    <source>
        <strain evidence="4 5">GH-76</strain>
    </source>
</reference>
<proteinExistence type="predicted"/>
<evidence type="ECO:0000259" key="3">
    <source>
        <dbReference type="Pfam" id="PF20681"/>
    </source>
</evidence>
<organism evidence="4 5">
    <name type="scientific">Marasmius crinis-equi</name>
    <dbReference type="NCBI Taxonomy" id="585013"/>
    <lineage>
        <taxon>Eukaryota</taxon>
        <taxon>Fungi</taxon>
        <taxon>Dikarya</taxon>
        <taxon>Basidiomycota</taxon>
        <taxon>Agaricomycotina</taxon>
        <taxon>Agaricomycetes</taxon>
        <taxon>Agaricomycetidae</taxon>
        <taxon>Agaricales</taxon>
        <taxon>Marasmiineae</taxon>
        <taxon>Marasmiaceae</taxon>
        <taxon>Marasmius</taxon>
    </lineage>
</organism>
<feature type="region of interest" description="Disordered" evidence="2">
    <location>
        <begin position="1"/>
        <end position="110"/>
    </location>
</feature>
<feature type="coiled-coil region" evidence="1">
    <location>
        <begin position="397"/>
        <end position="438"/>
    </location>
</feature>
<protein>
    <recommendedName>
        <fullName evidence="3">DUF6818 domain-containing protein</fullName>
    </recommendedName>
</protein>
<name>A0ABR3EV11_9AGAR</name>
<feature type="compositionally biased region" description="Polar residues" evidence="2">
    <location>
        <begin position="60"/>
        <end position="86"/>
    </location>
</feature>
<dbReference type="InterPro" id="IPR049203">
    <property type="entry name" value="DUF6818"/>
</dbReference>
<dbReference type="EMBL" id="JBAHYK010001790">
    <property type="protein sequence ID" value="KAL0566750.1"/>
    <property type="molecule type" value="Genomic_DNA"/>
</dbReference>
<dbReference type="Pfam" id="PF20681">
    <property type="entry name" value="DUF6818"/>
    <property type="match status" value="1"/>
</dbReference>
<feature type="compositionally biased region" description="Basic residues" evidence="2">
    <location>
        <begin position="496"/>
        <end position="510"/>
    </location>
</feature>
<feature type="compositionally biased region" description="Acidic residues" evidence="2">
    <location>
        <begin position="289"/>
        <end position="306"/>
    </location>
</feature>
<evidence type="ECO:0000313" key="4">
    <source>
        <dbReference type="EMBL" id="KAL0566750.1"/>
    </source>
</evidence>
<feature type="compositionally biased region" description="Pro residues" evidence="2">
    <location>
        <begin position="534"/>
        <end position="558"/>
    </location>
</feature>
<sequence length="617" mass="67398">MSSDSNSDNNNHQKMPSAFNYQFSTPQQQGNGGGNIGMGQPLPNPYPYHFPPPGLPIPSHIQNQFGGMNANGMPQQNMIFPSNIPTQNQPQQPQGGGYYGPPGPRALTPDHEIEQTLPASLSMTFPNSTIPAQPASQKQPKQVNSTKDPKTGAQNKRAAKDSTDDAESRGGKKARAASAVESNGATGGRKGRTPGAQTYSQEEMVQVVAVVKKWVPIGQNGWAGAANEYSEWAAKEGYSARDSKSIKAKFNNICTKAKDKPTGDGERLRLYEDALEAQDAIDEKADTGDLQDEEVLELSSDSEDEDVKPVIKTEGGEKGTKSGKEKGKEKQKESAPMLVKTYKVAAPLTQGEKPVKARSHAHQAAAVLQNISSALDPGVMRQRDDERSASSMAFFQLQTLQSTIQSLHTRISQLETQNSSLQEQVATQRERNVSLESELRIERMMSSFGGHSSTRSHRSYHSRAPYTPTSLYRSSRDRSRSPLHSRSRSYYDTPRRSRSRSPVRGYHGHYHSSPYQTPTRQPRERYHYSSPPRHYSPPPAPNYSSPPPQPSTSPTRPPPGHREVEPGSPVVASGSNVPVEALSMLADTAGGLQPGHIYSVRPHGDGMFDVEVSPSKK</sequence>
<feature type="compositionally biased region" description="Pro residues" evidence="2">
    <location>
        <begin position="42"/>
        <end position="56"/>
    </location>
</feature>
<feature type="region of interest" description="Disordered" evidence="2">
    <location>
        <begin position="123"/>
        <end position="200"/>
    </location>
</feature>
<dbReference type="PANTHER" id="PTHR34409:SF1">
    <property type="entry name" value="MYB-LIKE DOMAIN-CONTAINING PROTEIN"/>
    <property type="match status" value="1"/>
</dbReference>
<feature type="region of interest" description="Disordered" evidence="2">
    <location>
        <begin position="279"/>
        <end position="338"/>
    </location>
</feature>
<evidence type="ECO:0000256" key="1">
    <source>
        <dbReference type="SAM" id="Coils"/>
    </source>
</evidence>
<feature type="region of interest" description="Disordered" evidence="2">
    <location>
        <begin position="448"/>
        <end position="575"/>
    </location>
</feature>
<feature type="compositionally biased region" description="Low complexity" evidence="2">
    <location>
        <begin position="1"/>
        <end position="10"/>
    </location>
</feature>
<comment type="caution">
    <text evidence="4">The sequence shown here is derived from an EMBL/GenBank/DDBJ whole genome shotgun (WGS) entry which is preliminary data.</text>
</comment>
<accession>A0ABR3EV11</accession>